<dbReference type="SUPFAM" id="SSF53850">
    <property type="entry name" value="Periplasmic binding protein-like II"/>
    <property type="match status" value="1"/>
</dbReference>
<dbReference type="InterPro" id="IPR036390">
    <property type="entry name" value="WH_DNA-bd_sf"/>
</dbReference>
<keyword evidence="3" id="KW-0238">DNA-binding</keyword>
<keyword evidence="2" id="KW-0805">Transcription regulation</keyword>
<feature type="domain" description="HTH lysR-type" evidence="5">
    <location>
        <begin position="1"/>
        <end position="60"/>
    </location>
</feature>
<dbReference type="Pfam" id="PF03466">
    <property type="entry name" value="LysR_substrate"/>
    <property type="match status" value="1"/>
</dbReference>
<proteinExistence type="inferred from homology"/>
<evidence type="ECO:0000256" key="2">
    <source>
        <dbReference type="ARBA" id="ARBA00023015"/>
    </source>
</evidence>
<name>A0A172YAU9_9GAMM</name>
<reference evidence="6 7" key="1">
    <citation type="submission" date="2016-04" db="EMBL/GenBank/DDBJ databases">
        <title>Complete Genome Sequence of Halotalea alkalilenta IHB B 13600.</title>
        <authorList>
            <person name="Swarnkar M.K."/>
            <person name="Sharma A."/>
            <person name="Kaushal K."/>
            <person name="Soni R."/>
            <person name="Rana S."/>
            <person name="Singh A.K."/>
            <person name="Gulati A."/>
        </authorList>
    </citation>
    <scope>NUCLEOTIDE SEQUENCE [LARGE SCALE GENOMIC DNA]</scope>
    <source>
        <strain evidence="6 7">IHB B 13600</strain>
    </source>
</reference>
<dbReference type="PANTHER" id="PTHR30419:SF8">
    <property type="entry name" value="NITROGEN ASSIMILATION TRANSCRIPTIONAL ACTIVATOR-RELATED"/>
    <property type="match status" value="1"/>
</dbReference>
<dbReference type="InterPro" id="IPR000847">
    <property type="entry name" value="LysR_HTH_N"/>
</dbReference>
<dbReference type="GO" id="GO:0003700">
    <property type="term" value="F:DNA-binding transcription factor activity"/>
    <property type="evidence" value="ECO:0007669"/>
    <property type="project" value="InterPro"/>
</dbReference>
<dbReference type="RefSeq" id="WP_064121364.1">
    <property type="nucleotide sequence ID" value="NZ_CP015243.1"/>
</dbReference>
<dbReference type="GO" id="GO:0005829">
    <property type="term" value="C:cytosol"/>
    <property type="evidence" value="ECO:0007669"/>
    <property type="project" value="TreeGrafter"/>
</dbReference>
<dbReference type="SUPFAM" id="SSF46785">
    <property type="entry name" value="Winged helix' DNA-binding domain"/>
    <property type="match status" value="1"/>
</dbReference>
<evidence type="ECO:0000313" key="6">
    <source>
        <dbReference type="EMBL" id="ANF56381.1"/>
    </source>
</evidence>
<evidence type="ECO:0000259" key="5">
    <source>
        <dbReference type="PROSITE" id="PS50931"/>
    </source>
</evidence>
<organism evidence="6 7">
    <name type="scientific">Halotalea alkalilenta</name>
    <dbReference type="NCBI Taxonomy" id="376489"/>
    <lineage>
        <taxon>Bacteria</taxon>
        <taxon>Pseudomonadati</taxon>
        <taxon>Pseudomonadota</taxon>
        <taxon>Gammaproteobacteria</taxon>
        <taxon>Oceanospirillales</taxon>
        <taxon>Halomonadaceae</taxon>
        <taxon>Halotalea</taxon>
    </lineage>
</organism>
<dbReference type="STRING" id="376489.A5892_01975"/>
<evidence type="ECO:0000256" key="3">
    <source>
        <dbReference type="ARBA" id="ARBA00023125"/>
    </source>
</evidence>
<dbReference type="PANTHER" id="PTHR30419">
    <property type="entry name" value="HTH-TYPE TRANSCRIPTIONAL REGULATOR YBHD"/>
    <property type="match status" value="1"/>
</dbReference>
<dbReference type="PROSITE" id="PS50931">
    <property type="entry name" value="HTH_LYSR"/>
    <property type="match status" value="1"/>
</dbReference>
<evidence type="ECO:0000256" key="1">
    <source>
        <dbReference type="ARBA" id="ARBA00009437"/>
    </source>
</evidence>
<accession>A0A172YAU9</accession>
<dbReference type="Proteomes" id="UP000077875">
    <property type="component" value="Chromosome"/>
</dbReference>
<dbReference type="InterPro" id="IPR050950">
    <property type="entry name" value="HTH-type_LysR_regulators"/>
</dbReference>
<dbReference type="Gene3D" id="1.10.10.10">
    <property type="entry name" value="Winged helix-like DNA-binding domain superfamily/Winged helix DNA-binding domain"/>
    <property type="match status" value="1"/>
</dbReference>
<dbReference type="Pfam" id="PF00126">
    <property type="entry name" value="HTH_1"/>
    <property type="match status" value="1"/>
</dbReference>
<comment type="similarity">
    <text evidence="1">Belongs to the LysR transcriptional regulatory family.</text>
</comment>
<evidence type="ECO:0000313" key="7">
    <source>
        <dbReference type="Proteomes" id="UP000077875"/>
    </source>
</evidence>
<protein>
    <submittedName>
        <fullName evidence="6">LysR family transcriptional regulator</fullName>
    </submittedName>
</protein>
<keyword evidence="4" id="KW-0804">Transcription</keyword>
<dbReference type="GO" id="GO:0003677">
    <property type="term" value="F:DNA binding"/>
    <property type="evidence" value="ECO:0007669"/>
    <property type="project" value="UniProtKB-KW"/>
</dbReference>
<sequence length="304" mass="33831">MDVPQQRLVYFSTTVESGSLRKAATRLGIAPSAVSRQISLLEQALDAPLLERTPRGIRPTAVGEMVLDYCRRRRMLEDEFVAGLETYQRMETGTLSLVVGEGFVTDLIGQPLKAFTERYPGIRLDIQLAGTDDIIEAVVEDRAHIGLMFHERVHPRIRFWHSSRQPLLMILPPDHPLADGDTPLSFEAIADTPLAAWRPGHGIRTLVDQAFDEAGRRPRIALETNSMAVLRQSVVAGLAVTLLPRFAAARELDDGTVVARPVAAAPFQNSQAHMITRVQRRLPKAGLALLRHLRLWMQAFRSAD</sequence>
<dbReference type="EMBL" id="CP015243">
    <property type="protein sequence ID" value="ANF56381.1"/>
    <property type="molecule type" value="Genomic_DNA"/>
</dbReference>
<gene>
    <name evidence="6" type="ORF">A5892_01975</name>
</gene>
<dbReference type="InterPro" id="IPR005119">
    <property type="entry name" value="LysR_subst-bd"/>
</dbReference>
<dbReference type="AlphaFoldDB" id="A0A172YAU9"/>
<evidence type="ECO:0000256" key="4">
    <source>
        <dbReference type="ARBA" id="ARBA00023163"/>
    </source>
</evidence>
<dbReference type="InterPro" id="IPR036388">
    <property type="entry name" value="WH-like_DNA-bd_sf"/>
</dbReference>
<dbReference type="KEGG" id="haa:A5892_01975"/>
<keyword evidence="7" id="KW-1185">Reference proteome</keyword>
<dbReference type="Gene3D" id="3.40.190.290">
    <property type="match status" value="1"/>
</dbReference>